<protein>
    <submittedName>
        <fullName evidence="4">NAD-P-binding protein</fullName>
    </submittedName>
</protein>
<dbReference type="PANTHER" id="PTHR24320:SF282">
    <property type="entry name" value="WW DOMAIN-CONTAINING OXIDOREDUCTASE"/>
    <property type="match status" value="1"/>
</dbReference>
<dbReference type="EMBL" id="JARKIB010000153">
    <property type="protein sequence ID" value="KAJ7731361.1"/>
    <property type="molecule type" value="Genomic_DNA"/>
</dbReference>
<dbReference type="InterPro" id="IPR036291">
    <property type="entry name" value="NAD(P)-bd_dom_sf"/>
</dbReference>
<dbReference type="Proteomes" id="UP001215598">
    <property type="component" value="Unassembled WGS sequence"/>
</dbReference>
<dbReference type="GO" id="GO:0016491">
    <property type="term" value="F:oxidoreductase activity"/>
    <property type="evidence" value="ECO:0007669"/>
    <property type="project" value="UniProtKB-KW"/>
</dbReference>
<sequence>MRRRSIREEDLADLHGKVVLVTGGNTGIGYATIQMIARRGAKVYMGARNGARAAEAIERLKMENIGDGSVHWLELDLSDPRLASRAGMELIQQEERLDILINNAGLQSNKTPFKLTTDGLLDIMVVNYISHFVLTETLLPLMKRTAAEDGSDVRIVNVRASRLVPPPAKGNATQVTSYAHAEVAPETFSTKDAVNKDFGATVMGKFRTYGNTKLANILHIKELQTRLDAEGVRITCLASHPGVITTAGTEGAMGAVPLLGWFLTGVVARLFFKSWRVGAMPVAFAAAGPEVVGTQHAKYKGAYLTPMDVIATPSESARDSRLQKELHDTTARIVQELGL</sequence>
<evidence type="ECO:0000313" key="5">
    <source>
        <dbReference type="Proteomes" id="UP001215598"/>
    </source>
</evidence>
<dbReference type="PRINTS" id="PR00081">
    <property type="entry name" value="GDHRDH"/>
</dbReference>
<dbReference type="PANTHER" id="PTHR24320">
    <property type="entry name" value="RETINOL DEHYDROGENASE"/>
    <property type="match status" value="1"/>
</dbReference>
<dbReference type="Pfam" id="PF00106">
    <property type="entry name" value="adh_short"/>
    <property type="match status" value="1"/>
</dbReference>
<dbReference type="AlphaFoldDB" id="A0AAD7HZ44"/>
<evidence type="ECO:0000313" key="4">
    <source>
        <dbReference type="EMBL" id="KAJ7731361.1"/>
    </source>
</evidence>
<reference evidence="4" key="1">
    <citation type="submission" date="2023-03" db="EMBL/GenBank/DDBJ databases">
        <title>Massive genome expansion in bonnet fungi (Mycena s.s.) driven by repeated elements and novel gene families across ecological guilds.</title>
        <authorList>
            <consortium name="Lawrence Berkeley National Laboratory"/>
            <person name="Harder C.B."/>
            <person name="Miyauchi S."/>
            <person name="Viragh M."/>
            <person name="Kuo A."/>
            <person name="Thoen E."/>
            <person name="Andreopoulos B."/>
            <person name="Lu D."/>
            <person name="Skrede I."/>
            <person name="Drula E."/>
            <person name="Henrissat B."/>
            <person name="Morin E."/>
            <person name="Kohler A."/>
            <person name="Barry K."/>
            <person name="LaButti K."/>
            <person name="Morin E."/>
            <person name="Salamov A."/>
            <person name="Lipzen A."/>
            <person name="Mereny Z."/>
            <person name="Hegedus B."/>
            <person name="Baldrian P."/>
            <person name="Stursova M."/>
            <person name="Weitz H."/>
            <person name="Taylor A."/>
            <person name="Grigoriev I.V."/>
            <person name="Nagy L.G."/>
            <person name="Martin F."/>
            <person name="Kauserud H."/>
        </authorList>
    </citation>
    <scope>NUCLEOTIDE SEQUENCE</scope>
    <source>
        <strain evidence="4">CBHHK182m</strain>
    </source>
</reference>
<gene>
    <name evidence="4" type="ORF">B0H16DRAFT_203193</name>
</gene>
<evidence type="ECO:0000256" key="3">
    <source>
        <dbReference type="ARBA" id="ARBA00023002"/>
    </source>
</evidence>
<evidence type="ECO:0000256" key="1">
    <source>
        <dbReference type="ARBA" id="ARBA00006484"/>
    </source>
</evidence>
<organism evidence="4 5">
    <name type="scientific">Mycena metata</name>
    <dbReference type="NCBI Taxonomy" id="1033252"/>
    <lineage>
        <taxon>Eukaryota</taxon>
        <taxon>Fungi</taxon>
        <taxon>Dikarya</taxon>
        <taxon>Basidiomycota</taxon>
        <taxon>Agaricomycotina</taxon>
        <taxon>Agaricomycetes</taxon>
        <taxon>Agaricomycetidae</taxon>
        <taxon>Agaricales</taxon>
        <taxon>Marasmiineae</taxon>
        <taxon>Mycenaceae</taxon>
        <taxon>Mycena</taxon>
    </lineage>
</organism>
<comment type="similarity">
    <text evidence="1">Belongs to the short-chain dehydrogenases/reductases (SDR) family.</text>
</comment>
<dbReference type="Gene3D" id="3.40.50.720">
    <property type="entry name" value="NAD(P)-binding Rossmann-like Domain"/>
    <property type="match status" value="1"/>
</dbReference>
<comment type="caution">
    <text evidence="4">The sequence shown here is derived from an EMBL/GenBank/DDBJ whole genome shotgun (WGS) entry which is preliminary data.</text>
</comment>
<accession>A0AAD7HZ44</accession>
<dbReference type="InterPro" id="IPR002347">
    <property type="entry name" value="SDR_fam"/>
</dbReference>
<keyword evidence="2" id="KW-0521">NADP</keyword>
<evidence type="ECO:0000256" key="2">
    <source>
        <dbReference type="ARBA" id="ARBA00022857"/>
    </source>
</evidence>
<proteinExistence type="inferred from homology"/>
<name>A0AAD7HZ44_9AGAR</name>
<dbReference type="SUPFAM" id="SSF51735">
    <property type="entry name" value="NAD(P)-binding Rossmann-fold domains"/>
    <property type="match status" value="1"/>
</dbReference>
<keyword evidence="3" id="KW-0560">Oxidoreductase</keyword>
<keyword evidence="5" id="KW-1185">Reference proteome</keyword>